<keyword evidence="5 9" id="KW-0808">Transferase</keyword>
<dbReference type="eggNOG" id="arCOG01407">
    <property type="taxonomic scope" value="Archaea"/>
</dbReference>
<dbReference type="EMBL" id="CP000575">
    <property type="protein sequence ID" value="ABN69198.1"/>
    <property type="molecule type" value="Genomic_DNA"/>
</dbReference>
<feature type="domain" description="Glycosyl transferase family 1" evidence="7">
    <location>
        <begin position="213"/>
        <end position="387"/>
    </location>
</feature>
<dbReference type="GO" id="GO:0016757">
    <property type="term" value="F:glycosyltransferase activity"/>
    <property type="evidence" value="ECO:0007669"/>
    <property type="project" value="UniProtKB-KW"/>
</dbReference>
<reference evidence="9 10" key="2">
    <citation type="journal article" date="2009" name="Stand. Genomic Sci.">
        <title>Complete genome sequence of Staphylothermus marinus Stetter and Fiala 1986 type strain F1.</title>
        <authorList>
            <person name="Anderson I.J."/>
            <person name="Sun H."/>
            <person name="Lapidus A."/>
            <person name="Copeland A."/>
            <person name="Glavina Del Rio T."/>
            <person name="Tice H."/>
            <person name="Dalin E."/>
            <person name="Lucas S."/>
            <person name="Barry K."/>
            <person name="Land M."/>
            <person name="Richardson P."/>
            <person name="Huber H."/>
            <person name="Kyrpides N.C."/>
        </authorList>
    </citation>
    <scope>NUCLEOTIDE SEQUENCE [LARGE SCALE GENOMIC DNA]</scope>
    <source>
        <strain evidence="10">ATCC 43588 / DSM 3639 / JCM 9404 / F1</strain>
    </source>
</reference>
<dbReference type="Pfam" id="PF00534">
    <property type="entry name" value="Glycos_transf_1"/>
    <property type="match status" value="1"/>
</dbReference>
<accession>A3DKN8</accession>
<dbReference type="PANTHER" id="PTHR47779">
    <property type="entry name" value="SYNTHASE (CCG-9), PUTATIVE (AFU_ORTHOLOGUE AFUA_3G12100)-RELATED"/>
    <property type="match status" value="1"/>
</dbReference>
<gene>
    <name evidence="9" type="ordered locus">Smar_0085</name>
</gene>
<evidence type="ECO:0000313" key="10">
    <source>
        <dbReference type="Proteomes" id="UP000000254"/>
    </source>
</evidence>
<dbReference type="InterPro" id="IPR049438">
    <property type="entry name" value="TreT_GT1"/>
</dbReference>
<protein>
    <submittedName>
        <fullName evidence="9">Glycosyl transferase, group 1</fullName>
    </submittedName>
</protein>
<dbReference type="InterPro" id="IPR001296">
    <property type="entry name" value="Glyco_trans_1"/>
</dbReference>
<dbReference type="AlphaFoldDB" id="A3DKN8"/>
<dbReference type="PANTHER" id="PTHR47779:SF1">
    <property type="entry name" value="SYNTHASE (CCG-9), PUTATIVE (AFU_ORTHOLOGUE AFUA_3G12100)-RELATED"/>
    <property type="match status" value="1"/>
</dbReference>
<dbReference type="SUPFAM" id="SSF53756">
    <property type="entry name" value="UDP-Glycosyltransferase/glycogen phosphorylase"/>
    <property type="match status" value="1"/>
</dbReference>
<sequence length="409" mass="47115">MLIQDLSHKNIKDYTSIYGEEYINRIVEKAEKLRDITLTHVNSTSLGGGVAEILYSLVPLMNSIGITTRWEVIKGGNEFFNVTKKIHNALQGAEIDLSDEEKRIYLENNKWNVENELVLDSTHIVVHDPQPLPIRKFAENNKKWIWRCHIDLSTPYKPVWLFISQLLRGYEASIFHLKEYIHPETPTPIKYVMPPSIDPLSDKNKELSWSTIEKILNRYGIDPEKPILLQVARFDPWKDPFAAIDVYRLVKKEFPDTQLLLVTSMATDDPEGWIYYEKTLKYAGMDEDIFILTNLKNVGTLEVNAFQRAATVVLQMSRREGFGLAVTEALWKRKPVVARPRGGIKLQVIDGVTGHLAETVEEAAKKTIYLIKNPQKRKELGENGYKHVLKHFTIVRHIENYLDLLAKIV</sequence>
<comment type="similarity">
    <text evidence="1">Belongs to the glycosyltransferase group 1 family. Glycosyltransferase 4 subfamily.</text>
</comment>
<evidence type="ECO:0000313" key="9">
    <source>
        <dbReference type="EMBL" id="ABN69198.1"/>
    </source>
</evidence>
<dbReference type="Gene3D" id="3.40.50.2000">
    <property type="entry name" value="Glycogen Phosphorylase B"/>
    <property type="match status" value="2"/>
</dbReference>
<feature type="domain" description="Trehalose synthase N-terminal" evidence="8">
    <location>
        <begin position="40"/>
        <end position="181"/>
    </location>
</feature>
<evidence type="ECO:0000259" key="7">
    <source>
        <dbReference type="Pfam" id="PF00534"/>
    </source>
</evidence>
<dbReference type="OrthoDB" id="132546at2157"/>
<keyword evidence="6" id="KW-0119">Carbohydrate metabolism</keyword>
<dbReference type="GO" id="GO:0006006">
    <property type="term" value="P:glucose metabolic process"/>
    <property type="evidence" value="ECO:0007669"/>
    <property type="project" value="UniProtKB-KW"/>
</dbReference>
<dbReference type="InterPro" id="IPR052078">
    <property type="entry name" value="Trehalose_Metab_GTase"/>
</dbReference>
<evidence type="ECO:0000256" key="4">
    <source>
        <dbReference type="ARBA" id="ARBA00022676"/>
    </source>
</evidence>
<dbReference type="GeneID" id="4906525"/>
<keyword evidence="10" id="KW-1185">Reference proteome</keyword>
<dbReference type="STRING" id="399550.Smar_0085"/>
<dbReference type="CAZy" id="GT4">
    <property type="family name" value="Glycosyltransferase Family 4"/>
</dbReference>
<evidence type="ECO:0000256" key="5">
    <source>
        <dbReference type="ARBA" id="ARBA00022679"/>
    </source>
</evidence>
<evidence type="ECO:0000256" key="2">
    <source>
        <dbReference type="ARBA" id="ARBA00011738"/>
    </source>
</evidence>
<evidence type="ECO:0000259" key="8">
    <source>
        <dbReference type="Pfam" id="PF21269"/>
    </source>
</evidence>
<keyword evidence="3" id="KW-0313">Glucose metabolism</keyword>
<proteinExistence type="inferred from homology"/>
<dbReference type="HOGENOM" id="CLU_045353_0_0_2"/>
<comment type="subunit">
    <text evidence="2">Homodimer.</text>
</comment>
<reference evidence="10" key="1">
    <citation type="journal article" date="2009" name="BMC Genomics">
        <title>The complete genome sequence of Staphylothermus marinus reveals differences in sulfur metabolism among heterotrophic Crenarchaeota.</title>
        <authorList>
            <person name="Anderson I.J."/>
            <person name="Dharmarajan L."/>
            <person name="Rodriguez J."/>
            <person name="Hooper S."/>
            <person name="Porat I."/>
            <person name="Ulrich L.E."/>
            <person name="Elkins J.G."/>
            <person name="Mavromatis K."/>
            <person name="Sun H."/>
            <person name="Land M."/>
            <person name="Lapidus A."/>
            <person name="Lucas S."/>
            <person name="Barry K."/>
            <person name="Huber H."/>
            <person name="Zhulin I.B."/>
            <person name="Whitman W.B."/>
            <person name="Mukhopadhyay B."/>
            <person name="Woese C."/>
            <person name="Bristow J."/>
            <person name="Kyrpides N."/>
        </authorList>
    </citation>
    <scope>NUCLEOTIDE SEQUENCE [LARGE SCALE GENOMIC DNA]</scope>
    <source>
        <strain evidence="10">ATCC 43588 / DSM 3639 / JCM 9404 / F1</strain>
    </source>
</reference>
<evidence type="ECO:0000256" key="6">
    <source>
        <dbReference type="ARBA" id="ARBA00023277"/>
    </source>
</evidence>
<dbReference type="Proteomes" id="UP000000254">
    <property type="component" value="Chromosome"/>
</dbReference>
<evidence type="ECO:0000256" key="3">
    <source>
        <dbReference type="ARBA" id="ARBA00022526"/>
    </source>
</evidence>
<organism evidence="9 10">
    <name type="scientific">Staphylothermus marinus (strain ATCC 43588 / DSM 3639 / JCM 9404 / F1)</name>
    <dbReference type="NCBI Taxonomy" id="399550"/>
    <lineage>
        <taxon>Archaea</taxon>
        <taxon>Thermoproteota</taxon>
        <taxon>Thermoprotei</taxon>
        <taxon>Desulfurococcales</taxon>
        <taxon>Desulfurococcaceae</taxon>
        <taxon>Staphylothermus</taxon>
    </lineage>
</organism>
<dbReference type="RefSeq" id="WP_011838389.1">
    <property type="nucleotide sequence ID" value="NC_009033.1"/>
</dbReference>
<keyword evidence="4" id="KW-0328">Glycosyltransferase</keyword>
<name>A3DKN8_STAMF</name>
<dbReference type="KEGG" id="smr:Smar_0085"/>
<evidence type="ECO:0000256" key="1">
    <source>
        <dbReference type="ARBA" id="ARBA00009481"/>
    </source>
</evidence>
<dbReference type="Pfam" id="PF21269">
    <property type="entry name" value="TreT_GT1"/>
    <property type="match status" value="1"/>
</dbReference>